<protein>
    <recommendedName>
        <fullName evidence="1">HTH cro/C1-type domain-containing protein</fullName>
    </recommendedName>
</protein>
<dbReference type="InterPro" id="IPR010982">
    <property type="entry name" value="Lambda_DNA-bd_dom_sf"/>
</dbReference>
<name>A0A5J4S0P6_9ZZZZ</name>
<dbReference type="EMBL" id="SNRY01000551">
    <property type="protein sequence ID" value="KAA6339262.1"/>
    <property type="molecule type" value="Genomic_DNA"/>
</dbReference>
<dbReference type="PROSITE" id="PS50943">
    <property type="entry name" value="HTH_CROC1"/>
    <property type="match status" value="1"/>
</dbReference>
<dbReference type="Gene3D" id="1.10.260.40">
    <property type="entry name" value="lambda repressor-like DNA-binding domains"/>
    <property type="match status" value="1"/>
</dbReference>
<evidence type="ECO:0000259" key="1">
    <source>
        <dbReference type="PROSITE" id="PS50943"/>
    </source>
</evidence>
<dbReference type="AlphaFoldDB" id="A0A5J4S0P6"/>
<dbReference type="SUPFAM" id="SSF47413">
    <property type="entry name" value="lambda repressor-like DNA-binding domains"/>
    <property type="match status" value="1"/>
</dbReference>
<dbReference type="GO" id="GO:0003677">
    <property type="term" value="F:DNA binding"/>
    <property type="evidence" value="ECO:0007669"/>
    <property type="project" value="InterPro"/>
</dbReference>
<reference evidence="2" key="1">
    <citation type="submission" date="2019-03" db="EMBL/GenBank/DDBJ databases">
        <title>Single cell metagenomics reveals metabolic interactions within the superorganism composed of flagellate Streblomastix strix and complex community of Bacteroidetes bacteria on its surface.</title>
        <authorList>
            <person name="Treitli S.C."/>
            <person name="Kolisko M."/>
            <person name="Husnik F."/>
            <person name="Keeling P."/>
            <person name="Hampl V."/>
        </authorList>
    </citation>
    <scope>NUCLEOTIDE SEQUENCE</scope>
    <source>
        <strain evidence="2">STM</strain>
    </source>
</reference>
<organism evidence="2">
    <name type="scientific">termite gut metagenome</name>
    <dbReference type="NCBI Taxonomy" id="433724"/>
    <lineage>
        <taxon>unclassified sequences</taxon>
        <taxon>metagenomes</taxon>
        <taxon>organismal metagenomes</taxon>
    </lineage>
</organism>
<gene>
    <name evidence="2" type="ORF">EZS27_012802</name>
</gene>
<feature type="domain" description="HTH cro/C1-type" evidence="1">
    <location>
        <begin position="1"/>
        <end position="55"/>
    </location>
</feature>
<accession>A0A5J4S0P6</accession>
<proteinExistence type="predicted"/>
<dbReference type="InterPro" id="IPR001387">
    <property type="entry name" value="Cro/C1-type_HTH"/>
</dbReference>
<sequence length="89" mass="10309">MKQLREEQQLLQRQLAATLEIDTPMYSKIERGDRRAKRKQVIILANLLQTDPKELLTLWLADQVIAVITDEKELADNALNIAKQNINKK</sequence>
<evidence type="ECO:0000313" key="2">
    <source>
        <dbReference type="EMBL" id="KAA6339262.1"/>
    </source>
</evidence>
<dbReference type="CDD" id="cd00093">
    <property type="entry name" value="HTH_XRE"/>
    <property type="match status" value="1"/>
</dbReference>
<comment type="caution">
    <text evidence="2">The sequence shown here is derived from an EMBL/GenBank/DDBJ whole genome shotgun (WGS) entry which is preliminary data.</text>
</comment>
<dbReference type="SMART" id="SM00530">
    <property type="entry name" value="HTH_XRE"/>
    <property type="match status" value="1"/>
</dbReference>
<dbReference type="Pfam" id="PF01381">
    <property type="entry name" value="HTH_3"/>
    <property type="match status" value="1"/>
</dbReference>